<dbReference type="KEGG" id="aten:116300956"/>
<dbReference type="GeneID" id="116300956"/>
<name>A0A6P8IGA3_ACTTE</name>
<dbReference type="RefSeq" id="XP_031565797.1">
    <property type="nucleotide sequence ID" value="XM_031709937.1"/>
</dbReference>
<accession>A0A6P8IGA3</accession>
<evidence type="ECO:0000313" key="3">
    <source>
        <dbReference type="RefSeq" id="XP_031565797.1"/>
    </source>
</evidence>
<protein>
    <submittedName>
        <fullName evidence="3">Uncharacterized protein LOC116300956</fullName>
    </submittedName>
</protein>
<gene>
    <name evidence="3" type="primary">LOC116300956</name>
</gene>
<feature type="region of interest" description="Disordered" evidence="1">
    <location>
        <begin position="183"/>
        <end position="204"/>
    </location>
</feature>
<feature type="region of interest" description="Disordered" evidence="1">
    <location>
        <begin position="1"/>
        <end position="25"/>
    </location>
</feature>
<organism evidence="2 3">
    <name type="scientific">Actinia tenebrosa</name>
    <name type="common">Australian red waratah sea anemone</name>
    <dbReference type="NCBI Taxonomy" id="6105"/>
    <lineage>
        <taxon>Eukaryota</taxon>
        <taxon>Metazoa</taxon>
        <taxon>Cnidaria</taxon>
        <taxon>Anthozoa</taxon>
        <taxon>Hexacorallia</taxon>
        <taxon>Actiniaria</taxon>
        <taxon>Actiniidae</taxon>
        <taxon>Actinia</taxon>
    </lineage>
</organism>
<dbReference type="OrthoDB" id="9972063at2759"/>
<dbReference type="InParanoid" id="A0A6P8IGA3"/>
<keyword evidence="2" id="KW-1185">Reference proteome</keyword>
<reference evidence="3" key="1">
    <citation type="submission" date="2025-08" db="UniProtKB">
        <authorList>
            <consortium name="RefSeq"/>
        </authorList>
    </citation>
    <scope>IDENTIFICATION</scope>
    <source>
        <tissue evidence="3">Tentacle</tissue>
    </source>
</reference>
<evidence type="ECO:0000313" key="2">
    <source>
        <dbReference type="Proteomes" id="UP000515163"/>
    </source>
</evidence>
<evidence type="ECO:0000256" key="1">
    <source>
        <dbReference type="SAM" id="MobiDB-lite"/>
    </source>
</evidence>
<dbReference type="AlphaFoldDB" id="A0A6P8IGA3"/>
<dbReference type="Proteomes" id="UP000515163">
    <property type="component" value="Unplaced"/>
</dbReference>
<sequence>MKRGTDLRNRISSKQDEEPKKPRFEKREEFDLIPVDKKSSVFKVAFDYYTPRSHFVILPRDGGPGVEGNDYNNLSTETKQELVRVASAIVSEYKLKTLATLSVHRGSWITTKRMFHAHVCADVDDYIKVFKKKEKQIPDWPSSRYVTKQWRASRDPRDYEANVRGYPFRTYMKEEIQDIEIIRKRGHAKPSPNKDKDKGSSSASSDTCEGFTLLYHPTEPRVGFAAVKKSNFTAEDYLQVLDVMNKYAGENNLTDINSKGDDRGCHLCVVFNADLKHGFEFGSSTDDDLILQGYLQLSGPKYYRDFCPEDMKESWFEKFSSNVDYKVYT</sequence>
<proteinExistence type="predicted"/>